<name>A0A0P7X0T7_SCLFO</name>
<protein>
    <submittedName>
        <fullName evidence="2">Uncharacterized protein</fullName>
    </submittedName>
</protein>
<accession>A0A0P7X0T7</accession>
<organism evidence="2 3">
    <name type="scientific">Scleropages formosus</name>
    <name type="common">Asian bonytongue</name>
    <name type="synonym">Osteoglossum formosum</name>
    <dbReference type="NCBI Taxonomy" id="113540"/>
    <lineage>
        <taxon>Eukaryota</taxon>
        <taxon>Metazoa</taxon>
        <taxon>Chordata</taxon>
        <taxon>Craniata</taxon>
        <taxon>Vertebrata</taxon>
        <taxon>Euteleostomi</taxon>
        <taxon>Actinopterygii</taxon>
        <taxon>Neopterygii</taxon>
        <taxon>Teleostei</taxon>
        <taxon>Osteoglossocephala</taxon>
        <taxon>Osteoglossomorpha</taxon>
        <taxon>Osteoglossiformes</taxon>
        <taxon>Osteoglossidae</taxon>
        <taxon>Scleropages</taxon>
    </lineage>
</organism>
<reference evidence="2 3" key="1">
    <citation type="submission" date="2015-08" db="EMBL/GenBank/DDBJ databases">
        <title>The genome of the Asian arowana (Scleropages formosus).</title>
        <authorList>
            <person name="Tan M.H."/>
            <person name="Gan H.M."/>
            <person name="Croft L.J."/>
            <person name="Austin C.M."/>
        </authorList>
    </citation>
    <scope>NUCLEOTIDE SEQUENCE [LARGE SCALE GENOMIC DNA]</scope>
    <source>
        <strain evidence="2">Aro1</strain>
    </source>
</reference>
<sequence>LEVTRPAASPGSVSRQGGTLSHLCLHVPNKPKDSSANDGCAGGRTATAHSGRARQNGNNNVPRRARKCRSPGDLEEPDSRQGSSAAPCASQEKRADDSSAVGRGLLMTAYSFMISLPDSRQGRSLHHGSCIITFWPCQERI</sequence>
<dbReference type="Proteomes" id="UP000034805">
    <property type="component" value="Unassembled WGS sequence"/>
</dbReference>
<evidence type="ECO:0000256" key="1">
    <source>
        <dbReference type="SAM" id="MobiDB-lite"/>
    </source>
</evidence>
<evidence type="ECO:0000313" key="2">
    <source>
        <dbReference type="EMBL" id="KPP70142.1"/>
    </source>
</evidence>
<feature type="region of interest" description="Disordered" evidence="1">
    <location>
        <begin position="1"/>
        <end position="100"/>
    </location>
</feature>
<comment type="caution">
    <text evidence="2">The sequence shown here is derived from an EMBL/GenBank/DDBJ whole genome shotgun (WGS) entry which is preliminary data.</text>
</comment>
<feature type="non-terminal residue" evidence="2">
    <location>
        <position position="1"/>
    </location>
</feature>
<evidence type="ECO:0000313" key="3">
    <source>
        <dbReference type="Proteomes" id="UP000034805"/>
    </source>
</evidence>
<proteinExistence type="predicted"/>
<dbReference type="AlphaFoldDB" id="A0A0P7X0T7"/>
<dbReference type="EMBL" id="JARO02003610">
    <property type="protein sequence ID" value="KPP70142.1"/>
    <property type="molecule type" value="Genomic_DNA"/>
</dbReference>
<gene>
    <name evidence="2" type="ORF">Z043_111052</name>
</gene>